<evidence type="ECO:0000259" key="1">
    <source>
        <dbReference type="Pfam" id="PF08240"/>
    </source>
</evidence>
<dbReference type="PANTHER" id="PTHR43677:SF4">
    <property type="entry name" value="QUINONE OXIDOREDUCTASE-LIKE PROTEIN 2"/>
    <property type="match status" value="1"/>
</dbReference>
<dbReference type="InterPro" id="IPR011032">
    <property type="entry name" value="GroES-like_sf"/>
</dbReference>
<dbReference type="Gene3D" id="3.90.180.10">
    <property type="entry name" value="Medium-chain alcohol dehydrogenases, catalytic domain"/>
    <property type="match status" value="1"/>
</dbReference>
<dbReference type="GO" id="GO:0016491">
    <property type="term" value="F:oxidoreductase activity"/>
    <property type="evidence" value="ECO:0007669"/>
    <property type="project" value="TreeGrafter"/>
</dbReference>
<dbReference type="PANTHER" id="PTHR43677">
    <property type="entry name" value="SHORT-CHAIN DEHYDROGENASE/REDUCTASE"/>
    <property type="match status" value="1"/>
</dbReference>
<reference evidence="2" key="1">
    <citation type="submission" date="2021-04" db="EMBL/GenBank/DDBJ databases">
        <title>Phylogenetic analysis of Acidobacteriaceae.</title>
        <authorList>
            <person name="Qiu L."/>
            <person name="Zhang Q."/>
        </authorList>
    </citation>
    <scope>NUCLEOTIDE SEQUENCE</scope>
    <source>
        <strain evidence="2">DSM 25168</strain>
    </source>
</reference>
<dbReference type="RefSeq" id="WP_260794761.1">
    <property type="nucleotide sequence ID" value="NZ_CP093313.1"/>
</dbReference>
<dbReference type="AlphaFoldDB" id="A0A9J7BQZ1"/>
<dbReference type="InterPro" id="IPR051397">
    <property type="entry name" value="Zn-ADH-like_protein"/>
</dbReference>
<organism evidence="2 3">
    <name type="scientific">Occallatibacter riparius</name>
    <dbReference type="NCBI Taxonomy" id="1002689"/>
    <lineage>
        <taxon>Bacteria</taxon>
        <taxon>Pseudomonadati</taxon>
        <taxon>Acidobacteriota</taxon>
        <taxon>Terriglobia</taxon>
        <taxon>Terriglobales</taxon>
        <taxon>Acidobacteriaceae</taxon>
        <taxon>Occallatibacter</taxon>
    </lineage>
</organism>
<feature type="domain" description="Alcohol dehydrogenase-like N-terminal" evidence="1">
    <location>
        <begin position="1"/>
        <end position="53"/>
    </location>
</feature>
<gene>
    <name evidence="2" type="ORF">MOP44_04705</name>
</gene>
<dbReference type="Pfam" id="PF08240">
    <property type="entry name" value="ADH_N"/>
    <property type="match status" value="1"/>
</dbReference>
<name>A0A9J7BQZ1_9BACT</name>
<evidence type="ECO:0000313" key="3">
    <source>
        <dbReference type="Proteomes" id="UP001059380"/>
    </source>
</evidence>
<proteinExistence type="predicted"/>
<dbReference type="EMBL" id="CP093313">
    <property type="protein sequence ID" value="UWZ85243.1"/>
    <property type="molecule type" value="Genomic_DNA"/>
</dbReference>
<dbReference type="SUPFAM" id="SSF50129">
    <property type="entry name" value="GroES-like"/>
    <property type="match status" value="1"/>
</dbReference>
<keyword evidence="3" id="KW-1185">Reference proteome</keyword>
<sequence>MPYTPGWDLIGIVDQIGEGVSGFQRGQIVAAMPISGSYAQYVCLPQRECIPVPTGLEPAEAVAAVLN</sequence>
<dbReference type="KEGG" id="orp:MOP44_04705"/>
<dbReference type="Proteomes" id="UP001059380">
    <property type="component" value="Chromosome"/>
</dbReference>
<dbReference type="InterPro" id="IPR013154">
    <property type="entry name" value="ADH-like_N"/>
</dbReference>
<protein>
    <recommendedName>
        <fullName evidence="1">Alcohol dehydrogenase-like N-terminal domain-containing protein</fullName>
    </recommendedName>
</protein>
<evidence type="ECO:0000313" key="2">
    <source>
        <dbReference type="EMBL" id="UWZ85243.1"/>
    </source>
</evidence>
<accession>A0A9J7BQZ1</accession>